<dbReference type="InterPro" id="IPR037185">
    <property type="entry name" value="EmrE-like"/>
</dbReference>
<feature type="transmembrane region" description="Helical" evidence="1">
    <location>
        <begin position="185"/>
        <end position="204"/>
    </location>
</feature>
<accession>A0A839ST71</accession>
<dbReference type="GO" id="GO:0016020">
    <property type="term" value="C:membrane"/>
    <property type="evidence" value="ECO:0007669"/>
    <property type="project" value="InterPro"/>
</dbReference>
<gene>
    <name evidence="3" type="ORF">FHR98_001243</name>
</gene>
<reference evidence="3 4" key="1">
    <citation type="submission" date="2020-08" db="EMBL/GenBank/DDBJ databases">
        <title>Genomic Encyclopedia of Type Strains, Phase III (KMG-III): the genomes of soil and plant-associated and newly described type strains.</title>
        <authorList>
            <person name="Whitman W."/>
        </authorList>
    </citation>
    <scope>NUCLEOTIDE SEQUENCE [LARGE SCALE GENOMIC DNA]</scope>
    <source>
        <strain evidence="3 4">CECT 8803</strain>
    </source>
</reference>
<dbReference type="SUPFAM" id="SSF103481">
    <property type="entry name" value="Multidrug resistance efflux transporter EmrE"/>
    <property type="match status" value="2"/>
</dbReference>
<keyword evidence="1" id="KW-0472">Membrane</keyword>
<feature type="domain" description="EamA" evidence="2">
    <location>
        <begin position="29"/>
        <end position="144"/>
    </location>
</feature>
<feature type="transmembrane region" description="Helical" evidence="1">
    <location>
        <begin position="240"/>
        <end position="259"/>
    </location>
</feature>
<dbReference type="PANTHER" id="PTHR22911">
    <property type="entry name" value="ACYL-MALONYL CONDENSING ENZYME-RELATED"/>
    <property type="match status" value="1"/>
</dbReference>
<keyword evidence="1" id="KW-1133">Transmembrane helix</keyword>
<evidence type="ECO:0000313" key="4">
    <source>
        <dbReference type="Proteomes" id="UP000581135"/>
    </source>
</evidence>
<feature type="transmembrane region" description="Helical" evidence="1">
    <location>
        <begin position="43"/>
        <end position="60"/>
    </location>
</feature>
<protein>
    <submittedName>
        <fullName evidence="3">Drug/metabolite transporter (DMT)-like permease</fullName>
    </submittedName>
</protein>
<comment type="caution">
    <text evidence="3">The sequence shown here is derived from an EMBL/GenBank/DDBJ whole genome shotgun (WGS) entry which is preliminary data.</text>
</comment>
<feature type="transmembrane region" description="Helical" evidence="1">
    <location>
        <begin position="102"/>
        <end position="122"/>
    </location>
</feature>
<evidence type="ECO:0000256" key="1">
    <source>
        <dbReference type="SAM" id="Phobius"/>
    </source>
</evidence>
<dbReference type="Proteomes" id="UP000581135">
    <property type="component" value="Unassembled WGS sequence"/>
</dbReference>
<dbReference type="RefSeq" id="WP_183415785.1">
    <property type="nucleotide sequence ID" value="NZ_JACHXA010000003.1"/>
</dbReference>
<evidence type="ECO:0000259" key="2">
    <source>
        <dbReference type="Pfam" id="PF00892"/>
    </source>
</evidence>
<dbReference type="AlphaFoldDB" id="A0A839ST71"/>
<dbReference type="EMBL" id="JACHXA010000003">
    <property type="protein sequence ID" value="MBB3064964.1"/>
    <property type="molecule type" value="Genomic_DNA"/>
</dbReference>
<organism evidence="3 4">
    <name type="scientific">Limibacillus halophilus</name>
    <dbReference type="NCBI Taxonomy" id="1579333"/>
    <lineage>
        <taxon>Bacteria</taxon>
        <taxon>Pseudomonadati</taxon>
        <taxon>Pseudomonadota</taxon>
        <taxon>Alphaproteobacteria</taxon>
        <taxon>Rhodospirillales</taxon>
        <taxon>Rhodovibrionaceae</taxon>
        <taxon>Limibacillus</taxon>
    </lineage>
</organism>
<feature type="transmembrane region" description="Helical" evidence="1">
    <location>
        <begin position="12"/>
        <end position="31"/>
    </location>
</feature>
<dbReference type="Gene3D" id="1.10.3730.20">
    <property type="match status" value="1"/>
</dbReference>
<feature type="transmembrane region" description="Helical" evidence="1">
    <location>
        <begin position="265"/>
        <end position="284"/>
    </location>
</feature>
<proteinExistence type="predicted"/>
<dbReference type="PANTHER" id="PTHR22911:SF135">
    <property type="entry name" value="BLR4310 PROTEIN"/>
    <property type="match status" value="1"/>
</dbReference>
<feature type="transmembrane region" description="Helical" evidence="1">
    <location>
        <begin position="72"/>
        <end position="96"/>
    </location>
</feature>
<dbReference type="InterPro" id="IPR000620">
    <property type="entry name" value="EamA_dom"/>
</dbReference>
<name>A0A839ST71_9PROT</name>
<feature type="transmembrane region" description="Helical" evidence="1">
    <location>
        <begin position="210"/>
        <end position="228"/>
    </location>
</feature>
<evidence type="ECO:0000313" key="3">
    <source>
        <dbReference type="EMBL" id="MBB3064964.1"/>
    </source>
</evidence>
<dbReference type="Pfam" id="PF00892">
    <property type="entry name" value="EamA"/>
    <property type="match status" value="1"/>
</dbReference>
<feature type="transmembrane region" description="Helical" evidence="1">
    <location>
        <begin position="129"/>
        <end position="148"/>
    </location>
</feature>
<sequence length="293" mass="31158">MDQKNLQTTHAKGFALTLFGVLILTPDALLIRLIDIDPFSMVVWRGFLMSGTLMTVFIIHRKGRVLAEFRALGRYGLAVALFYAANAFCFILALHLTSVANTLVIISADTLLAALLSIIFLHERVATPTWCAILAGIAGVVIVVGGGLGDGTLLGDFFALMTALLLAGTFVLIRMRPDLNMIPATALGGFLAAMVALPFASPFAVNGTQLGMILVLGMFVLPVAFGLITLGPRSIPAPEVALLLLLETVLGPFWVWWGIGETPPTATFIGGAVILSAVGLHALWRLRKRPAGI</sequence>
<keyword evidence="1" id="KW-0812">Transmembrane</keyword>
<keyword evidence="4" id="KW-1185">Reference proteome</keyword>
<feature type="transmembrane region" description="Helical" evidence="1">
    <location>
        <begin position="154"/>
        <end position="173"/>
    </location>
</feature>